<keyword evidence="1" id="KW-0539">Nucleus</keyword>
<dbReference type="PANTHER" id="PTHR37540:SF5">
    <property type="entry name" value="TRANSCRIPTION FACTOR DOMAIN-CONTAINING PROTEIN"/>
    <property type="match status" value="1"/>
</dbReference>
<evidence type="ECO:0000313" key="3">
    <source>
        <dbReference type="Proteomes" id="UP000770015"/>
    </source>
</evidence>
<organism evidence="2 3">
    <name type="scientific">Plectosphaerella plurivora</name>
    <dbReference type="NCBI Taxonomy" id="936078"/>
    <lineage>
        <taxon>Eukaryota</taxon>
        <taxon>Fungi</taxon>
        <taxon>Dikarya</taxon>
        <taxon>Ascomycota</taxon>
        <taxon>Pezizomycotina</taxon>
        <taxon>Sordariomycetes</taxon>
        <taxon>Hypocreomycetidae</taxon>
        <taxon>Glomerellales</taxon>
        <taxon>Plectosphaerellaceae</taxon>
        <taxon>Plectosphaerella</taxon>
    </lineage>
</organism>
<gene>
    <name evidence="2" type="ORF">F5X68DRAFT_243719</name>
</gene>
<evidence type="ECO:0000256" key="1">
    <source>
        <dbReference type="ARBA" id="ARBA00023242"/>
    </source>
</evidence>
<name>A0A9P8VL73_9PEZI</name>
<protein>
    <submittedName>
        <fullName evidence="2">Uncharacterized protein</fullName>
    </submittedName>
</protein>
<dbReference type="Proteomes" id="UP000770015">
    <property type="component" value="Unassembled WGS sequence"/>
</dbReference>
<reference evidence="2" key="1">
    <citation type="journal article" date="2021" name="Nat. Commun.">
        <title>Genetic determinants of endophytism in the Arabidopsis root mycobiome.</title>
        <authorList>
            <person name="Mesny F."/>
            <person name="Miyauchi S."/>
            <person name="Thiergart T."/>
            <person name="Pickel B."/>
            <person name="Atanasova L."/>
            <person name="Karlsson M."/>
            <person name="Huettel B."/>
            <person name="Barry K.W."/>
            <person name="Haridas S."/>
            <person name="Chen C."/>
            <person name="Bauer D."/>
            <person name="Andreopoulos W."/>
            <person name="Pangilinan J."/>
            <person name="LaButti K."/>
            <person name="Riley R."/>
            <person name="Lipzen A."/>
            <person name="Clum A."/>
            <person name="Drula E."/>
            <person name="Henrissat B."/>
            <person name="Kohler A."/>
            <person name="Grigoriev I.V."/>
            <person name="Martin F.M."/>
            <person name="Hacquard S."/>
        </authorList>
    </citation>
    <scope>NUCLEOTIDE SEQUENCE</scope>
    <source>
        <strain evidence="2">MPI-SDFR-AT-0117</strain>
    </source>
</reference>
<keyword evidence="3" id="KW-1185">Reference proteome</keyword>
<dbReference type="Pfam" id="PF11951">
    <property type="entry name" value="Fungal_trans_2"/>
    <property type="match status" value="1"/>
</dbReference>
<accession>A0A9P8VL73</accession>
<evidence type="ECO:0000313" key="2">
    <source>
        <dbReference type="EMBL" id="KAH6695211.1"/>
    </source>
</evidence>
<dbReference type="EMBL" id="JAGSXJ010000002">
    <property type="protein sequence ID" value="KAH6695211.1"/>
    <property type="molecule type" value="Genomic_DNA"/>
</dbReference>
<dbReference type="PANTHER" id="PTHR37540">
    <property type="entry name" value="TRANSCRIPTION FACTOR (ACR-2), PUTATIVE-RELATED-RELATED"/>
    <property type="match status" value="1"/>
</dbReference>
<comment type="caution">
    <text evidence="2">The sequence shown here is derived from an EMBL/GenBank/DDBJ whole genome shotgun (WGS) entry which is preliminary data.</text>
</comment>
<sequence>MSLTSFQFIAASSDGRPDHASRRSVRAHAARNIQARQHRVAQYQSQQKTGRGQFVCPKCASPVATYDDRSGEHLHRACQLQALARRATTPDPPHILGAEGPDPFNSFHRSLAPLEELFLDYFFRHVIANDFSGLPCDPESETPGGDTLCRDTGVVWTQAALADPGMLASIFLVACRSLSSAQNRKEWERFALRYKVEALRDIQTSIAREGSSISEVTLTKTLAMASEEFFSGNPVAADFHLKAAVHMVRLRNQPHALAMWKHAKNRFLWSHSEVIYEDGNSIVLHYYHEPAYCVNPNPDPRVVHVHAEPGLVQA</sequence>
<dbReference type="OrthoDB" id="5620at2759"/>
<dbReference type="InterPro" id="IPR021858">
    <property type="entry name" value="Fun_TF"/>
</dbReference>
<proteinExistence type="predicted"/>
<dbReference type="AlphaFoldDB" id="A0A9P8VL73"/>